<dbReference type="InterPro" id="IPR046250">
    <property type="entry name" value="DUF6283"/>
</dbReference>
<dbReference type="Pfam" id="PF19800">
    <property type="entry name" value="DUF6283"/>
    <property type="match status" value="1"/>
</dbReference>
<dbReference type="RefSeq" id="WP_235996070.1">
    <property type="nucleotide sequence ID" value="NZ_CABVQC010000021.1"/>
</dbReference>
<dbReference type="AlphaFoldDB" id="A0A6P2M2D2"/>
<dbReference type="Proteomes" id="UP000494261">
    <property type="component" value="Unassembled WGS sequence"/>
</dbReference>
<reference evidence="1 2" key="1">
    <citation type="submission" date="2019-09" db="EMBL/GenBank/DDBJ databases">
        <authorList>
            <person name="Depoorter E."/>
        </authorList>
    </citation>
    <scope>NUCLEOTIDE SEQUENCE [LARGE SCALE GENOMIC DNA]</scope>
    <source>
        <strain evidence="1">LMG 13014</strain>
    </source>
</reference>
<evidence type="ECO:0000313" key="2">
    <source>
        <dbReference type="Proteomes" id="UP000494261"/>
    </source>
</evidence>
<protein>
    <submittedName>
        <fullName evidence="1">Uncharacterized protein</fullName>
    </submittedName>
</protein>
<organism evidence="1 2">
    <name type="scientific">Burkholderia aenigmatica</name>
    <dbReference type="NCBI Taxonomy" id="2015348"/>
    <lineage>
        <taxon>Bacteria</taxon>
        <taxon>Pseudomonadati</taxon>
        <taxon>Pseudomonadota</taxon>
        <taxon>Betaproteobacteria</taxon>
        <taxon>Burkholderiales</taxon>
        <taxon>Burkholderiaceae</taxon>
        <taxon>Burkholderia</taxon>
        <taxon>Burkholderia cepacia complex</taxon>
    </lineage>
</organism>
<gene>
    <name evidence="1" type="ORF">BLA13014_03333</name>
</gene>
<proteinExistence type="predicted"/>
<evidence type="ECO:0000313" key="1">
    <source>
        <dbReference type="EMBL" id="VWB73163.1"/>
    </source>
</evidence>
<accession>A0A6P2M2D2</accession>
<name>A0A6P2M2D2_9BURK</name>
<sequence>MADNPLHHMAKPCASCPWRLDSSVTDIPQFDMELAENLAATCPDHRGMGPEIGAGIFACHQSRVGAELACAGWLATVGHKHPQVRLDVFKGRLDPGALEPGPDWPALHENYQQVMEKLRATQPGQATRDRVAGAICSACGEQPMHQGDAAGNEYRWQDYLNVADAVLTELTAAEGGEPGRSAVPHIASVISRACDDRPENARHYEEAAGDAVRAAIRI</sequence>
<dbReference type="EMBL" id="CABVQC010000021">
    <property type="protein sequence ID" value="VWB73163.1"/>
    <property type="molecule type" value="Genomic_DNA"/>
</dbReference>